<accession>A0A0K0G5Y5</accession>
<proteinExistence type="predicted"/>
<keyword evidence="2" id="KW-1133">Transmembrane helix</keyword>
<organism evidence="3 4">
    <name type="scientific">Strongyloides venezuelensis</name>
    <name type="common">Threadworm</name>
    <dbReference type="NCBI Taxonomy" id="75913"/>
    <lineage>
        <taxon>Eukaryota</taxon>
        <taxon>Metazoa</taxon>
        <taxon>Ecdysozoa</taxon>
        <taxon>Nematoda</taxon>
        <taxon>Chromadorea</taxon>
        <taxon>Rhabditida</taxon>
        <taxon>Tylenchina</taxon>
        <taxon>Panagrolaimomorpha</taxon>
        <taxon>Strongyloidoidea</taxon>
        <taxon>Strongyloididae</taxon>
        <taxon>Strongyloides</taxon>
    </lineage>
</organism>
<feature type="region of interest" description="Disordered" evidence="1">
    <location>
        <begin position="1"/>
        <end position="21"/>
    </location>
</feature>
<feature type="compositionally biased region" description="Polar residues" evidence="1">
    <location>
        <begin position="1"/>
        <end position="16"/>
    </location>
</feature>
<protein>
    <submittedName>
        <fullName evidence="4">Uncharacterized protein</fullName>
    </submittedName>
</protein>
<evidence type="ECO:0000313" key="4">
    <source>
        <dbReference type="WBParaSite" id="SVE_2016100.1"/>
    </source>
</evidence>
<evidence type="ECO:0000256" key="2">
    <source>
        <dbReference type="SAM" id="Phobius"/>
    </source>
</evidence>
<dbReference type="WBParaSite" id="SVE_2016100.1">
    <property type="protein sequence ID" value="SVE_2016100.1"/>
    <property type="gene ID" value="SVE_2016100"/>
</dbReference>
<keyword evidence="2" id="KW-0812">Transmembrane</keyword>
<reference evidence="3" key="1">
    <citation type="submission" date="2014-07" db="EMBL/GenBank/DDBJ databases">
        <authorList>
            <person name="Martin A.A"/>
            <person name="De Silva N."/>
        </authorList>
    </citation>
    <scope>NUCLEOTIDE SEQUENCE</scope>
</reference>
<dbReference type="AlphaFoldDB" id="A0A0K0G5Y5"/>
<reference evidence="4" key="2">
    <citation type="submission" date="2015-08" db="UniProtKB">
        <authorList>
            <consortium name="WormBaseParasite"/>
        </authorList>
    </citation>
    <scope>IDENTIFICATION</scope>
</reference>
<sequence>MWSSGQDSWFSPTRPGSDSRHGKNFRLKIRCGLKEAVQILTFIDFMLSNIKFLYPSYFAAKVHAIIILYILQRNLANQIGFFFRSYGVVGYHVCFTRRRSPVRTRLWPVFLKFILEISTIFTSEE</sequence>
<keyword evidence="3" id="KW-1185">Reference proteome</keyword>
<feature type="transmembrane region" description="Helical" evidence="2">
    <location>
        <begin position="52"/>
        <end position="71"/>
    </location>
</feature>
<name>A0A0K0G5Y5_STRVS</name>
<dbReference type="Proteomes" id="UP000035680">
    <property type="component" value="Unassembled WGS sequence"/>
</dbReference>
<evidence type="ECO:0000313" key="3">
    <source>
        <dbReference type="Proteomes" id="UP000035680"/>
    </source>
</evidence>
<keyword evidence="2" id="KW-0472">Membrane</keyword>
<evidence type="ECO:0000256" key="1">
    <source>
        <dbReference type="SAM" id="MobiDB-lite"/>
    </source>
</evidence>